<keyword evidence="5 7" id="KW-1133">Transmembrane helix</keyword>
<protein>
    <submittedName>
        <fullName evidence="9">Putative Uncharacterized amino-acid permease</fullName>
    </submittedName>
</protein>
<evidence type="ECO:0000256" key="2">
    <source>
        <dbReference type="ARBA" id="ARBA00022448"/>
    </source>
</evidence>
<dbReference type="PROSITE" id="PS00218">
    <property type="entry name" value="AMINO_ACID_PERMEASE_1"/>
    <property type="match status" value="1"/>
</dbReference>
<dbReference type="InterPro" id="IPR050524">
    <property type="entry name" value="APC_YAT"/>
</dbReference>
<evidence type="ECO:0000256" key="3">
    <source>
        <dbReference type="ARBA" id="ARBA00022692"/>
    </source>
</evidence>
<keyword evidence="3 7" id="KW-0812">Transmembrane</keyword>
<comment type="caution">
    <text evidence="9">The sequence shown here is derived from an EMBL/GenBank/DDBJ whole genome shotgun (WGS) entry which is preliminary data.</text>
</comment>
<feature type="transmembrane region" description="Helical" evidence="7">
    <location>
        <begin position="373"/>
        <end position="390"/>
    </location>
</feature>
<dbReference type="GO" id="GO:0015171">
    <property type="term" value="F:amino acid transmembrane transporter activity"/>
    <property type="evidence" value="ECO:0007669"/>
    <property type="project" value="TreeGrafter"/>
</dbReference>
<evidence type="ECO:0000313" key="10">
    <source>
        <dbReference type="Proteomes" id="UP000005446"/>
    </source>
</evidence>
<feature type="transmembrane region" description="Helical" evidence="7">
    <location>
        <begin position="339"/>
        <end position="361"/>
    </location>
</feature>
<feature type="transmembrane region" description="Helical" evidence="7">
    <location>
        <begin position="134"/>
        <end position="156"/>
    </location>
</feature>
<feature type="transmembrane region" description="Helical" evidence="7">
    <location>
        <begin position="207"/>
        <end position="229"/>
    </location>
</feature>
<evidence type="ECO:0000256" key="7">
    <source>
        <dbReference type="SAM" id="Phobius"/>
    </source>
</evidence>
<evidence type="ECO:0000256" key="6">
    <source>
        <dbReference type="ARBA" id="ARBA00023136"/>
    </source>
</evidence>
<dbReference type="InterPro" id="IPR004840">
    <property type="entry name" value="Amino_acid_permease_CS"/>
</dbReference>
<evidence type="ECO:0000259" key="8">
    <source>
        <dbReference type="Pfam" id="PF00324"/>
    </source>
</evidence>
<dbReference type="Gene3D" id="1.20.1740.10">
    <property type="entry name" value="Amino acid/polyamine transporter I"/>
    <property type="match status" value="2"/>
</dbReference>
<feature type="transmembrane region" description="Helical" evidence="7">
    <location>
        <begin position="33"/>
        <end position="55"/>
    </location>
</feature>
<keyword evidence="4" id="KW-0029">Amino-acid transport</keyword>
<proteinExistence type="predicted"/>
<keyword evidence="2" id="KW-0813">Transport</keyword>
<evidence type="ECO:0000256" key="1">
    <source>
        <dbReference type="ARBA" id="ARBA00004141"/>
    </source>
</evidence>
<feature type="transmembrane region" description="Helical" evidence="7">
    <location>
        <begin position="176"/>
        <end position="195"/>
    </location>
</feature>
<keyword evidence="6 7" id="KW-0472">Membrane</keyword>
<dbReference type="InterPro" id="IPR004841">
    <property type="entry name" value="AA-permease/SLC12A_dom"/>
</dbReference>
<accession>H0EJK9</accession>
<evidence type="ECO:0000256" key="5">
    <source>
        <dbReference type="ARBA" id="ARBA00022989"/>
    </source>
</evidence>
<dbReference type="HOGENOM" id="CLU_007946_12_0_1"/>
<feature type="domain" description="Amino acid permease/ SLC12A" evidence="8">
    <location>
        <begin position="196"/>
        <end position="399"/>
    </location>
</feature>
<name>H0EJK9_GLAL7</name>
<reference evidence="9 10" key="1">
    <citation type="journal article" date="2012" name="Eukaryot. Cell">
        <title>Genome sequence of the fungus Glarea lozoyensis: the first genome sequence of a species from the Helotiaceae family.</title>
        <authorList>
            <person name="Youssar L."/>
            <person name="Gruening B.A."/>
            <person name="Erxleben A."/>
            <person name="Guenther S."/>
            <person name="Huettel W."/>
        </authorList>
    </citation>
    <scope>NUCLEOTIDE SEQUENCE [LARGE SCALE GENOMIC DNA]</scope>
    <source>
        <strain evidence="10">ATCC 74030 / MF5533</strain>
    </source>
</reference>
<dbReference type="GO" id="GO:0016020">
    <property type="term" value="C:membrane"/>
    <property type="evidence" value="ECO:0007669"/>
    <property type="project" value="UniProtKB-SubCell"/>
</dbReference>
<dbReference type="Pfam" id="PF00324">
    <property type="entry name" value="AA_permease"/>
    <property type="match status" value="2"/>
</dbReference>
<dbReference type="Proteomes" id="UP000005446">
    <property type="component" value="Unassembled WGS sequence"/>
</dbReference>
<gene>
    <name evidence="9" type="ORF">M7I_2737</name>
</gene>
<dbReference type="AlphaFoldDB" id="H0EJK9"/>
<dbReference type="PIRSF" id="PIRSF006060">
    <property type="entry name" value="AA_transporter"/>
    <property type="match status" value="1"/>
</dbReference>
<sequence>MQMIAIGGAIGAGLFIGSGGALSKGGPASLVLGYMIVGSMLLCTVQALGELGVLFPVNGAFFTYIGSGFAVGWDYAIGWLTVLPFELVAAGITIEFWRDDINIGVWITVFLFVLCIIQIWGIRAYGEVEFILSIIKICGCVGFIIFGTIVACGGVGDQGYLGAKYWHNPGAFANGFKGFCSVFVVAAFAFGGGANSKYSPFVIAIRLAGVKALPSIFNVIITISVISVANSCTFGSTRTLQALAERGMAPALLAYVDGKGRPIWGVVLQLLFGLLAFVAENKQQGLVFNWLLALSGLSFFFIWASICLAHIRFRHAWKVQGHVKAELPFEAMFGVGGSYYGLGMNILCMAATFYIALFPIGGNLTARAAAENFFSYYLAAPVIIALYLGWKIWTKDWKLYIKGVDMDITSGRRSLTLDPDDMPPPKTWANMPMR</sequence>
<dbReference type="PANTHER" id="PTHR43341:SF1">
    <property type="entry name" value="GENERAL AMINO-ACID PERMEASE GAP1"/>
    <property type="match status" value="1"/>
</dbReference>
<comment type="subcellular location">
    <subcellularLocation>
        <location evidence="1">Membrane</location>
        <topology evidence="1">Multi-pass membrane protein</topology>
    </subcellularLocation>
</comment>
<evidence type="ECO:0000256" key="4">
    <source>
        <dbReference type="ARBA" id="ARBA00022970"/>
    </source>
</evidence>
<dbReference type="PANTHER" id="PTHR43341">
    <property type="entry name" value="AMINO ACID PERMEASE"/>
    <property type="match status" value="1"/>
</dbReference>
<feature type="transmembrane region" description="Helical" evidence="7">
    <location>
        <begin position="262"/>
        <end position="279"/>
    </location>
</feature>
<feature type="transmembrane region" description="Helical" evidence="7">
    <location>
        <begin position="286"/>
        <end position="311"/>
    </location>
</feature>
<keyword evidence="10" id="KW-1185">Reference proteome</keyword>
<evidence type="ECO:0000313" key="9">
    <source>
        <dbReference type="EMBL" id="EHL01270.1"/>
    </source>
</evidence>
<dbReference type="OrthoDB" id="3900342at2759"/>
<organism evidence="9 10">
    <name type="scientific">Glarea lozoyensis (strain ATCC 74030 / MF5533)</name>
    <dbReference type="NCBI Taxonomy" id="1104152"/>
    <lineage>
        <taxon>Eukaryota</taxon>
        <taxon>Fungi</taxon>
        <taxon>Dikarya</taxon>
        <taxon>Ascomycota</taxon>
        <taxon>Pezizomycotina</taxon>
        <taxon>Leotiomycetes</taxon>
        <taxon>Helotiales</taxon>
        <taxon>Helotiaceae</taxon>
        <taxon>Glarea</taxon>
    </lineage>
</organism>
<dbReference type="EMBL" id="AGUE01000056">
    <property type="protein sequence ID" value="EHL01270.1"/>
    <property type="molecule type" value="Genomic_DNA"/>
</dbReference>
<dbReference type="InParanoid" id="H0EJK9"/>
<feature type="domain" description="Amino acid permease/ SLC12A" evidence="8">
    <location>
        <begin position="1"/>
        <end position="192"/>
    </location>
</feature>
<feature type="transmembrane region" description="Helical" evidence="7">
    <location>
        <begin position="103"/>
        <end position="122"/>
    </location>
</feature>